<protein>
    <submittedName>
        <fullName evidence="2">Excisionase family DNA binding protein</fullName>
    </submittedName>
</protein>
<comment type="caution">
    <text evidence="2">The sequence shown here is derived from an EMBL/GenBank/DDBJ whole genome shotgun (WGS) entry which is preliminary data.</text>
</comment>
<gene>
    <name evidence="2" type="ORF">BJ958_004874</name>
</gene>
<dbReference type="SUPFAM" id="SSF46955">
    <property type="entry name" value="Putative DNA-binding domain"/>
    <property type="match status" value="1"/>
</dbReference>
<reference evidence="2 3" key="1">
    <citation type="submission" date="2020-07" db="EMBL/GenBank/DDBJ databases">
        <title>Sequencing the genomes of 1000 actinobacteria strains.</title>
        <authorList>
            <person name="Klenk H.-P."/>
        </authorList>
    </citation>
    <scope>NUCLEOTIDE SEQUENCE [LARGE SCALE GENOMIC DNA]</scope>
    <source>
        <strain evidence="2 3">DSM 19082</strain>
    </source>
</reference>
<keyword evidence="3" id="KW-1185">Reference proteome</keyword>
<accession>A0A852RS23</accession>
<dbReference type="EMBL" id="JACCBF010000001">
    <property type="protein sequence ID" value="NYD33328.1"/>
    <property type="molecule type" value="Genomic_DNA"/>
</dbReference>
<dbReference type="Proteomes" id="UP000582231">
    <property type="component" value="Unassembled WGS sequence"/>
</dbReference>
<dbReference type="InterPro" id="IPR009061">
    <property type="entry name" value="DNA-bd_dom_put_sf"/>
</dbReference>
<name>A0A852RS23_9ACTN</name>
<dbReference type="RefSeq" id="WP_218865957.1">
    <property type="nucleotide sequence ID" value="NZ_BAABEF010000001.1"/>
</dbReference>
<evidence type="ECO:0000313" key="3">
    <source>
        <dbReference type="Proteomes" id="UP000582231"/>
    </source>
</evidence>
<dbReference type="InterPro" id="IPR041657">
    <property type="entry name" value="HTH_17"/>
</dbReference>
<dbReference type="AlphaFoldDB" id="A0A852RS23"/>
<evidence type="ECO:0000313" key="2">
    <source>
        <dbReference type="EMBL" id="NYD33328.1"/>
    </source>
</evidence>
<sequence length="64" mass="7392">MVTLTELCDHLHVPAQTIYDLRCQGRGPRGFRVGRELRFRASEIEAWLTRMEQDDARRHDPGAG</sequence>
<evidence type="ECO:0000259" key="1">
    <source>
        <dbReference type="Pfam" id="PF12728"/>
    </source>
</evidence>
<organism evidence="2 3">
    <name type="scientific">Nocardioides kongjuensis</name>
    <dbReference type="NCBI Taxonomy" id="349522"/>
    <lineage>
        <taxon>Bacteria</taxon>
        <taxon>Bacillati</taxon>
        <taxon>Actinomycetota</taxon>
        <taxon>Actinomycetes</taxon>
        <taxon>Propionibacteriales</taxon>
        <taxon>Nocardioidaceae</taxon>
        <taxon>Nocardioides</taxon>
    </lineage>
</organism>
<proteinExistence type="predicted"/>
<feature type="domain" description="Helix-turn-helix" evidence="1">
    <location>
        <begin position="2"/>
        <end position="50"/>
    </location>
</feature>
<dbReference type="Pfam" id="PF12728">
    <property type="entry name" value="HTH_17"/>
    <property type="match status" value="1"/>
</dbReference>